<dbReference type="Pfam" id="PF07009">
    <property type="entry name" value="NusG_II"/>
    <property type="match status" value="1"/>
</dbReference>
<dbReference type="Gene3D" id="2.60.320.10">
    <property type="entry name" value="N-utilization substance G protein NusG, insert domain"/>
    <property type="match status" value="1"/>
</dbReference>
<keyword evidence="1" id="KW-0472">Membrane</keyword>
<evidence type="ECO:0000313" key="2">
    <source>
        <dbReference type="EMBL" id="MCC9295691.1"/>
    </source>
</evidence>
<dbReference type="CDD" id="cd09846">
    <property type="entry name" value="DUF1312"/>
    <property type="match status" value="1"/>
</dbReference>
<dbReference type="Proteomes" id="UP001165422">
    <property type="component" value="Unassembled WGS sequence"/>
</dbReference>
<sequence length="127" mass="14289">MKKGDKIAAICILILIISSFIGVFSYRLYVKGSHKIAVIKQEGKIINTIDLNKVKGRKQFKIKYKTSHFNLVEVENGKIRIEDADCPDKICIKTGWISKPGESIICLPHKLIINIEGKNSKYDGLSN</sequence>
<keyword evidence="1" id="KW-1133">Transmembrane helix</keyword>
<organism evidence="2 3">
    <name type="scientific">Clostridium aromativorans</name>
    <dbReference type="NCBI Taxonomy" id="2836848"/>
    <lineage>
        <taxon>Bacteria</taxon>
        <taxon>Bacillati</taxon>
        <taxon>Bacillota</taxon>
        <taxon>Clostridia</taxon>
        <taxon>Eubacteriales</taxon>
        <taxon>Clostridiaceae</taxon>
        <taxon>Clostridium</taxon>
    </lineage>
</organism>
<gene>
    <name evidence="2" type="ORF">LN736_12560</name>
</gene>
<keyword evidence="3" id="KW-1185">Reference proteome</keyword>
<name>A0ABS8N7A7_9CLOT</name>
<dbReference type="RefSeq" id="WP_150357829.1">
    <property type="nucleotide sequence ID" value="NZ_JAJJPB010000017.1"/>
</dbReference>
<dbReference type="EMBL" id="JAJJPB010000017">
    <property type="protein sequence ID" value="MCC9295691.1"/>
    <property type="molecule type" value="Genomic_DNA"/>
</dbReference>
<protein>
    <submittedName>
        <fullName evidence="2">NusG domain II-containing protein</fullName>
    </submittedName>
</protein>
<accession>A0ABS8N7A7</accession>
<feature type="transmembrane region" description="Helical" evidence="1">
    <location>
        <begin position="7"/>
        <end position="29"/>
    </location>
</feature>
<reference evidence="2" key="1">
    <citation type="submission" date="2021-11" db="EMBL/GenBank/DDBJ databases">
        <authorList>
            <person name="Qingchun L."/>
            <person name="Dong Z."/>
            <person name="Zongwei Q."/>
            <person name="Jia Z."/>
            <person name="Duotao L."/>
        </authorList>
    </citation>
    <scope>NUCLEOTIDE SEQUENCE</scope>
    <source>
        <strain evidence="2">WLY-B-L2</strain>
    </source>
</reference>
<keyword evidence="1" id="KW-0812">Transmembrane</keyword>
<comment type="caution">
    <text evidence="2">The sequence shown here is derived from an EMBL/GenBank/DDBJ whole genome shotgun (WGS) entry which is preliminary data.</text>
</comment>
<proteinExistence type="predicted"/>
<evidence type="ECO:0000313" key="3">
    <source>
        <dbReference type="Proteomes" id="UP001165422"/>
    </source>
</evidence>
<dbReference type="InterPro" id="IPR038690">
    <property type="entry name" value="NusG_2_sf"/>
</dbReference>
<evidence type="ECO:0000256" key="1">
    <source>
        <dbReference type="SAM" id="Phobius"/>
    </source>
</evidence>